<organism evidence="3 4">
    <name type="scientific">Luteococcus peritonei</name>
    <dbReference type="NCBI Taxonomy" id="88874"/>
    <lineage>
        <taxon>Bacteria</taxon>
        <taxon>Bacillati</taxon>
        <taxon>Actinomycetota</taxon>
        <taxon>Actinomycetes</taxon>
        <taxon>Propionibacteriales</taxon>
        <taxon>Propionibacteriaceae</taxon>
        <taxon>Luteococcus</taxon>
    </lineage>
</organism>
<dbReference type="PANTHER" id="PTHR47505">
    <property type="entry name" value="DNA UTILIZATION PROTEIN YHGH"/>
    <property type="match status" value="1"/>
</dbReference>
<evidence type="ECO:0000256" key="1">
    <source>
        <dbReference type="ARBA" id="ARBA00008007"/>
    </source>
</evidence>
<proteinExistence type="inferred from homology"/>
<dbReference type="SUPFAM" id="SSF53271">
    <property type="entry name" value="PRTase-like"/>
    <property type="match status" value="1"/>
</dbReference>
<dbReference type="CDD" id="cd06223">
    <property type="entry name" value="PRTases_typeI"/>
    <property type="match status" value="1"/>
</dbReference>
<evidence type="ECO:0000313" key="3">
    <source>
        <dbReference type="EMBL" id="MFD1888908.1"/>
    </source>
</evidence>
<comment type="similarity">
    <text evidence="1">Belongs to the ComF/GntX family.</text>
</comment>
<gene>
    <name evidence="3" type="ORF">ACFSCS_01745</name>
</gene>
<dbReference type="PANTHER" id="PTHR47505:SF1">
    <property type="entry name" value="DNA UTILIZATION PROTEIN YHGH"/>
    <property type="match status" value="1"/>
</dbReference>
<comment type="caution">
    <text evidence="3">The sequence shown here is derived from an EMBL/GenBank/DDBJ whole genome shotgun (WGS) entry which is preliminary data.</text>
</comment>
<dbReference type="EMBL" id="JBHUFZ010000005">
    <property type="protein sequence ID" value="MFD1888908.1"/>
    <property type="molecule type" value="Genomic_DNA"/>
</dbReference>
<sequence>MLLDDLADLLLGARCPGCARPGLLLCPDCRAGLADRPLRVEDAGALPAGLECWSAGVHEGALREMVSAHKDRGSWLLAGVLGAQLAVAASPLLPRDGAVVLVPLPSSPRAVRERGYDHARALARAASVRLPGRPRVLPALRRGTSVADQAGLGRGQRAANQRGSMTARPVRPPGRAILVDDVCTTGASLAEARRSLLAAGWEVLGAAVVAQRTKSLHISPRTPEIRSEQR</sequence>
<dbReference type="Gene3D" id="3.40.50.2020">
    <property type="match status" value="1"/>
</dbReference>
<keyword evidence="4" id="KW-1185">Reference proteome</keyword>
<protein>
    <submittedName>
        <fullName evidence="3">ComF family protein</fullName>
    </submittedName>
</protein>
<dbReference type="RefSeq" id="WP_343875094.1">
    <property type="nucleotide sequence ID" value="NZ_BAAAIX010000028.1"/>
</dbReference>
<evidence type="ECO:0000256" key="2">
    <source>
        <dbReference type="SAM" id="MobiDB-lite"/>
    </source>
</evidence>
<name>A0ABW4RTI3_9ACTN</name>
<reference evidence="4" key="1">
    <citation type="journal article" date="2019" name="Int. J. Syst. Evol. Microbiol.">
        <title>The Global Catalogue of Microorganisms (GCM) 10K type strain sequencing project: providing services to taxonomists for standard genome sequencing and annotation.</title>
        <authorList>
            <consortium name="The Broad Institute Genomics Platform"/>
            <consortium name="The Broad Institute Genome Sequencing Center for Infectious Disease"/>
            <person name="Wu L."/>
            <person name="Ma J."/>
        </authorList>
    </citation>
    <scope>NUCLEOTIDE SEQUENCE [LARGE SCALE GENOMIC DNA]</scope>
    <source>
        <strain evidence="4">CAIM 431</strain>
    </source>
</reference>
<dbReference type="InterPro" id="IPR051910">
    <property type="entry name" value="ComF/GntX_DNA_util-trans"/>
</dbReference>
<feature type="region of interest" description="Disordered" evidence="2">
    <location>
        <begin position="152"/>
        <end position="171"/>
    </location>
</feature>
<evidence type="ECO:0000313" key="4">
    <source>
        <dbReference type="Proteomes" id="UP001597326"/>
    </source>
</evidence>
<dbReference type="Proteomes" id="UP001597326">
    <property type="component" value="Unassembled WGS sequence"/>
</dbReference>
<accession>A0ABW4RTI3</accession>
<dbReference type="InterPro" id="IPR029057">
    <property type="entry name" value="PRTase-like"/>
</dbReference>
<dbReference type="InterPro" id="IPR000836">
    <property type="entry name" value="PRTase_dom"/>
</dbReference>